<evidence type="ECO:0000256" key="4">
    <source>
        <dbReference type="ARBA" id="ARBA00022833"/>
    </source>
</evidence>
<dbReference type="SUPFAM" id="SSF57535">
    <property type="entry name" value="Complement control module/SCR domain"/>
    <property type="match status" value="1"/>
</dbReference>
<dbReference type="CDD" id="cd00041">
    <property type="entry name" value="CUB"/>
    <property type="match status" value="1"/>
</dbReference>
<keyword evidence="15" id="KW-1185">Reference proteome</keyword>
<feature type="active site" evidence="9">
    <location>
        <position position="124"/>
    </location>
</feature>
<evidence type="ECO:0000259" key="13">
    <source>
        <dbReference type="PROSITE" id="PS51864"/>
    </source>
</evidence>
<evidence type="ECO:0000256" key="8">
    <source>
        <dbReference type="PROSITE-ProRule" id="PRU00059"/>
    </source>
</evidence>
<dbReference type="InterPro" id="IPR000998">
    <property type="entry name" value="MAM_dom"/>
</dbReference>
<feature type="domain" description="CUB" evidence="11">
    <location>
        <begin position="473"/>
        <end position="585"/>
    </location>
</feature>
<dbReference type="InterPro" id="IPR035914">
    <property type="entry name" value="Sperma_CUB_dom_sf"/>
</dbReference>
<dbReference type="InterPro" id="IPR006026">
    <property type="entry name" value="Peptidase_Metallo"/>
</dbReference>
<dbReference type="GO" id="GO:0006508">
    <property type="term" value="P:proteolysis"/>
    <property type="evidence" value="ECO:0007669"/>
    <property type="project" value="UniProtKB-KW"/>
</dbReference>
<dbReference type="GO" id="GO:0008270">
    <property type="term" value="F:zinc ion binding"/>
    <property type="evidence" value="ECO:0007669"/>
    <property type="project" value="UniProtKB-UniRule"/>
</dbReference>
<dbReference type="CDD" id="cd06263">
    <property type="entry name" value="MAM"/>
    <property type="match status" value="1"/>
</dbReference>
<dbReference type="PROSITE" id="PS50060">
    <property type="entry name" value="MAM_2"/>
    <property type="match status" value="1"/>
</dbReference>
<feature type="domain" description="MAM" evidence="12">
    <location>
        <begin position="636"/>
        <end position="797"/>
    </location>
</feature>
<evidence type="ECO:0000256" key="6">
    <source>
        <dbReference type="ARBA" id="ARBA00023157"/>
    </source>
</evidence>
<dbReference type="PROSITE" id="PS51864">
    <property type="entry name" value="ASTACIN"/>
    <property type="match status" value="1"/>
</dbReference>
<dbReference type="SUPFAM" id="SSF55486">
    <property type="entry name" value="Metalloproteases ('zincins'), catalytic domain"/>
    <property type="match status" value="1"/>
</dbReference>
<evidence type="ECO:0000256" key="10">
    <source>
        <dbReference type="RuleBase" id="RU361183"/>
    </source>
</evidence>
<feature type="binding site" evidence="9">
    <location>
        <position position="123"/>
    </location>
    <ligand>
        <name>Zn(2+)</name>
        <dbReference type="ChEBI" id="CHEBI:29105"/>
        <note>catalytic</note>
    </ligand>
</feature>
<keyword evidence="6" id="KW-1015">Disulfide bond</keyword>
<dbReference type="InterPro" id="IPR024079">
    <property type="entry name" value="MetalloPept_cat_dom_sf"/>
</dbReference>
<dbReference type="CDD" id="cd04280">
    <property type="entry name" value="ZnMc_astacin_like"/>
    <property type="match status" value="1"/>
</dbReference>
<comment type="cofactor">
    <cofactor evidence="9 10">
        <name>Zn(2+)</name>
        <dbReference type="ChEBI" id="CHEBI:29105"/>
    </cofactor>
    <text evidence="9 10">Binds 1 zinc ion per subunit.</text>
</comment>
<dbReference type="PRINTS" id="PR00480">
    <property type="entry name" value="ASTACIN"/>
</dbReference>
<dbReference type="Gene3D" id="2.60.120.200">
    <property type="match status" value="1"/>
</dbReference>
<dbReference type="InterPro" id="IPR000884">
    <property type="entry name" value="TSP1_rpt"/>
</dbReference>
<keyword evidence="7" id="KW-0325">Glycoprotein</keyword>
<dbReference type="AlphaFoldDB" id="A0AA88XN47"/>
<evidence type="ECO:0000256" key="3">
    <source>
        <dbReference type="ARBA" id="ARBA00022801"/>
    </source>
</evidence>
<evidence type="ECO:0000256" key="1">
    <source>
        <dbReference type="ARBA" id="ARBA00022670"/>
    </source>
</evidence>
<accession>A0AA88XN47</accession>
<dbReference type="InterPro" id="IPR000859">
    <property type="entry name" value="CUB_dom"/>
</dbReference>
<gene>
    <name evidence="14" type="ORF">FSP39_009668</name>
</gene>
<evidence type="ECO:0000313" key="15">
    <source>
        <dbReference type="Proteomes" id="UP001186944"/>
    </source>
</evidence>
<dbReference type="Gene3D" id="3.40.390.10">
    <property type="entry name" value="Collagenase (Catalytic Domain)"/>
    <property type="match status" value="1"/>
</dbReference>
<comment type="caution">
    <text evidence="8">Lacks conserved residue(s) required for the propagation of feature annotation.</text>
</comment>
<dbReference type="Gene3D" id="2.20.100.10">
    <property type="entry name" value="Thrombospondin type-1 (TSP1) repeat"/>
    <property type="match status" value="2"/>
</dbReference>
<evidence type="ECO:0000259" key="11">
    <source>
        <dbReference type="PROSITE" id="PS01180"/>
    </source>
</evidence>
<dbReference type="Gene3D" id="2.60.120.290">
    <property type="entry name" value="Spermadhesin, CUB domain"/>
    <property type="match status" value="1"/>
</dbReference>
<comment type="caution">
    <text evidence="14">The sequence shown here is derived from an EMBL/GenBank/DDBJ whole genome shotgun (WGS) entry which is preliminary data.</text>
</comment>
<dbReference type="GO" id="GO:0004222">
    <property type="term" value="F:metalloendopeptidase activity"/>
    <property type="evidence" value="ECO:0007669"/>
    <property type="project" value="UniProtKB-UniRule"/>
</dbReference>
<dbReference type="FunFam" id="2.20.100.10:FF:000001">
    <property type="entry name" value="semaphorin-5A isoform X1"/>
    <property type="match status" value="1"/>
</dbReference>
<dbReference type="PROSITE" id="PS01180">
    <property type="entry name" value="CUB"/>
    <property type="match status" value="1"/>
</dbReference>
<dbReference type="SUPFAM" id="SSF82895">
    <property type="entry name" value="TSP-1 type 1 repeat"/>
    <property type="match status" value="2"/>
</dbReference>
<feature type="binding site" evidence="9">
    <location>
        <position position="133"/>
    </location>
    <ligand>
        <name>Zn(2+)</name>
        <dbReference type="ChEBI" id="CHEBI:29105"/>
        <note>catalytic</note>
    </ligand>
</feature>
<dbReference type="InterPro" id="IPR001506">
    <property type="entry name" value="Peptidase_M12A"/>
</dbReference>
<dbReference type="Gene3D" id="2.10.70.10">
    <property type="entry name" value="Complement Module, domain 1"/>
    <property type="match status" value="1"/>
</dbReference>
<dbReference type="SMART" id="SM00209">
    <property type="entry name" value="TSP1"/>
    <property type="match status" value="2"/>
</dbReference>
<organism evidence="14 15">
    <name type="scientific">Pinctada imbricata</name>
    <name type="common">Atlantic pearl-oyster</name>
    <name type="synonym">Pinctada martensii</name>
    <dbReference type="NCBI Taxonomy" id="66713"/>
    <lineage>
        <taxon>Eukaryota</taxon>
        <taxon>Metazoa</taxon>
        <taxon>Spiralia</taxon>
        <taxon>Lophotrochozoa</taxon>
        <taxon>Mollusca</taxon>
        <taxon>Bivalvia</taxon>
        <taxon>Autobranchia</taxon>
        <taxon>Pteriomorphia</taxon>
        <taxon>Pterioida</taxon>
        <taxon>Pterioidea</taxon>
        <taxon>Pteriidae</taxon>
        <taxon>Pinctada</taxon>
    </lineage>
</organism>
<feature type="binding site" evidence="9">
    <location>
        <position position="127"/>
    </location>
    <ligand>
        <name>Zn(2+)</name>
        <dbReference type="ChEBI" id="CHEBI:29105"/>
        <note>catalytic</note>
    </ligand>
</feature>
<proteinExistence type="predicted"/>
<name>A0AA88XN47_PINIB</name>
<keyword evidence="3 9" id="KW-0378">Hydrolase</keyword>
<evidence type="ECO:0000313" key="14">
    <source>
        <dbReference type="EMBL" id="KAK3084182.1"/>
    </source>
</evidence>
<dbReference type="SMART" id="SM00042">
    <property type="entry name" value="CUB"/>
    <property type="match status" value="1"/>
</dbReference>
<dbReference type="Pfam" id="PF00090">
    <property type="entry name" value="TSP_1"/>
    <property type="match status" value="2"/>
</dbReference>
<protein>
    <recommendedName>
        <fullName evidence="10">Metalloendopeptidase</fullName>
        <ecNumber evidence="10">3.4.24.-</ecNumber>
    </recommendedName>
</protein>
<keyword evidence="4 9" id="KW-0862">Zinc</keyword>
<dbReference type="CDD" id="cd00033">
    <property type="entry name" value="CCP"/>
    <property type="match status" value="1"/>
</dbReference>
<evidence type="ECO:0000256" key="9">
    <source>
        <dbReference type="PROSITE-ProRule" id="PRU01211"/>
    </source>
</evidence>
<dbReference type="PRINTS" id="PR01705">
    <property type="entry name" value="TSP1REPEAT"/>
</dbReference>
<dbReference type="EC" id="3.4.24.-" evidence="10"/>
<evidence type="ECO:0000256" key="2">
    <source>
        <dbReference type="ARBA" id="ARBA00022723"/>
    </source>
</evidence>
<keyword evidence="2 9" id="KW-0479">Metal-binding</keyword>
<evidence type="ECO:0000256" key="7">
    <source>
        <dbReference type="ARBA" id="ARBA00023180"/>
    </source>
</evidence>
<dbReference type="InterPro" id="IPR000436">
    <property type="entry name" value="Sushi_SCR_CCP_dom"/>
</dbReference>
<dbReference type="Pfam" id="PF00629">
    <property type="entry name" value="MAM"/>
    <property type="match status" value="1"/>
</dbReference>
<keyword evidence="5 9" id="KW-0482">Metalloprotease</keyword>
<dbReference type="SMART" id="SM00137">
    <property type="entry name" value="MAM"/>
    <property type="match status" value="1"/>
</dbReference>
<dbReference type="SUPFAM" id="SSF49899">
    <property type="entry name" value="Concanavalin A-like lectins/glucanases"/>
    <property type="match status" value="1"/>
</dbReference>
<dbReference type="InterPro" id="IPR036383">
    <property type="entry name" value="TSP1_rpt_sf"/>
</dbReference>
<sequence length="797" mass="87920">MGGYFNKSVFMLSAIISKLDQPRKLSAVYTHVIFTIYAELRRAKSSCLHTGIIGNINSKQDVLDAIKDYHKHTCIRFVPRTNEKDYLYFTQIQGCYSNVGRSGGLQEISLMGGCLRRKGTAIHEIMHALGFFHEQSRPDRNSWIQVIYSNIQEGKSFNFDELPSDQVDMLGIEYDYGSIMHYSKTAFSKNGNPTLLPTRRTNVDIGQRKGFSDKDIQKINTLYRCSIPNPTNQSPVTTKSPAPVTPTTIHPTLHPVAQTTTAHASYGWSAWSSWSPCALSCKKKRYRFCINNDAYLCPGDAEQVEICPSPCRAASYVGCFKFNESNPIIDSVEGSAASLADPYKSRIEAVRKCADVASKSGYIVFAMFDDGKCLTSATAYKNFAKLGPSGDCGFHGKGSDTAMSVYTFKEDMDGQWSAWTKFGQCTRSCGGGTQYRYRRCDNPAPRGNGSACIGKDIEQRKCNNDSCKANAKCGARFYTGDAGTFGIINVIDYDNYMECDYSIKAGDNLTISVLITRMDIEYSAGCVFDALMIYDGSDDQSKLEGSYCGNVLPYPVLSTSNEVYIKFVADSTSTGTGYMIYYTINSLNRKACITPGAAAHATVSFSTNFVGDDATYQCEAGYDLIGPSGITCETPRKCSFEGDICGYVNEKDDDFDWSVSKPIPSMDNQKPKKDHSNTTYGHFLFAESTRLQSLGDKAVVTTKTYHVTSGPMCLSFWSYTFGTDSSSLAVFVQDTPNAATPSIWSAEVEESAQWRERKMTISPTRNFQIAFMFTVGDGFGSSAAIDDVIISRGRCPN</sequence>
<dbReference type="Proteomes" id="UP001186944">
    <property type="component" value="Unassembled WGS sequence"/>
</dbReference>
<dbReference type="SMART" id="SM00235">
    <property type="entry name" value="ZnMc"/>
    <property type="match status" value="1"/>
</dbReference>
<feature type="domain" description="Peptidase M12A" evidence="13">
    <location>
        <begin position="13"/>
        <end position="226"/>
    </location>
</feature>
<dbReference type="InterPro" id="IPR035976">
    <property type="entry name" value="Sushi/SCR/CCP_sf"/>
</dbReference>
<dbReference type="PANTHER" id="PTHR10127">
    <property type="entry name" value="DISCOIDIN, CUB, EGF, LAMININ , AND ZINC METALLOPROTEASE DOMAIN CONTAINING"/>
    <property type="match status" value="1"/>
</dbReference>
<dbReference type="EMBL" id="VSWD01000013">
    <property type="protein sequence ID" value="KAK3084182.1"/>
    <property type="molecule type" value="Genomic_DNA"/>
</dbReference>
<evidence type="ECO:0000259" key="12">
    <source>
        <dbReference type="PROSITE" id="PS50060"/>
    </source>
</evidence>
<evidence type="ECO:0000256" key="5">
    <source>
        <dbReference type="ARBA" id="ARBA00023049"/>
    </source>
</evidence>
<dbReference type="InterPro" id="IPR013320">
    <property type="entry name" value="ConA-like_dom_sf"/>
</dbReference>
<reference evidence="14" key="1">
    <citation type="submission" date="2019-08" db="EMBL/GenBank/DDBJ databases">
        <title>The improved chromosome-level genome for the pearl oyster Pinctada fucata martensii using PacBio sequencing and Hi-C.</title>
        <authorList>
            <person name="Zheng Z."/>
        </authorList>
    </citation>
    <scope>NUCLEOTIDE SEQUENCE</scope>
    <source>
        <strain evidence="14">ZZ-2019</strain>
        <tissue evidence="14">Adductor muscle</tissue>
    </source>
</reference>
<dbReference type="FunFam" id="2.60.120.290:FF:000005">
    <property type="entry name" value="Procollagen C-endopeptidase enhancer 1"/>
    <property type="match status" value="1"/>
</dbReference>
<dbReference type="GO" id="GO:0016020">
    <property type="term" value="C:membrane"/>
    <property type="evidence" value="ECO:0007669"/>
    <property type="project" value="InterPro"/>
</dbReference>
<dbReference type="Pfam" id="PF00431">
    <property type="entry name" value="CUB"/>
    <property type="match status" value="1"/>
</dbReference>
<dbReference type="SUPFAM" id="SSF49854">
    <property type="entry name" value="Spermadhesin, CUB domain"/>
    <property type="match status" value="1"/>
</dbReference>
<keyword evidence="1 9" id="KW-0645">Protease</keyword>
<dbReference type="Pfam" id="PF01400">
    <property type="entry name" value="Astacin"/>
    <property type="match status" value="1"/>
</dbReference>
<dbReference type="PROSITE" id="PS50092">
    <property type="entry name" value="TSP1"/>
    <property type="match status" value="2"/>
</dbReference>
<dbReference type="InterPro" id="IPR034035">
    <property type="entry name" value="Astacin-like_dom"/>
</dbReference>
<dbReference type="PANTHER" id="PTHR10127:SF780">
    <property type="entry name" value="METALLOENDOPEPTIDASE"/>
    <property type="match status" value="1"/>
</dbReference>